<keyword evidence="1" id="KW-0812">Transmembrane</keyword>
<protein>
    <recommendedName>
        <fullName evidence="4">DUF2637 domain-containing protein</fullName>
    </recommendedName>
</protein>
<gene>
    <name evidence="2" type="ORF">Airi02_039550</name>
</gene>
<comment type="caution">
    <text evidence="2">The sequence shown here is derived from an EMBL/GenBank/DDBJ whole genome shotgun (WGS) entry which is preliminary data.</text>
</comment>
<dbReference type="Proteomes" id="UP001165074">
    <property type="component" value="Unassembled WGS sequence"/>
</dbReference>
<feature type="transmembrane region" description="Helical" evidence="1">
    <location>
        <begin position="12"/>
        <end position="29"/>
    </location>
</feature>
<dbReference type="RefSeq" id="WP_285573497.1">
    <property type="nucleotide sequence ID" value="NZ_BSTK01000005.1"/>
</dbReference>
<sequence length="272" mass="29469">MTPHLSVPRRVRIAAGVAIISFAAVLAAIEAMALRGQVDFSRQVLHLNGYWLAIPPVALEGGTLAAATLTLWAVLAGDSAALSRLMTAICIAAAAYANYRGAQHAGRPTLAAEYLAGASVLAYLMWHTILTRIRHAELRSADAIEDPLPRFRLLRWLLAFNETRQAFTIAVRENLTRPRDALSRIHETPALPPAAETPPAEHPDAVDDLVALAAERGGKRLAIEKAAQIISSHEPARVQQWLSKRGIDIDLSYVSRTLKDQPQAINGNGQHS</sequence>
<name>A0A9W6S2F9_9ACTN</name>
<dbReference type="AlphaFoldDB" id="A0A9W6S2F9"/>
<dbReference type="InterPro" id="IPR021235">
    <property type="entry name" value="DUF2637"/>
</dbReference>
<keyword evidence="1" id="KW-1133">Transmembrane helix</keyword>
<evidence type="ECO:0000313" key="2">
    <source>
        <dbReference type="EMBL" id="GLY86026.1"/>
    </source>
</evidence>
<feature type="transmembrane region" description="Helical" evidence="1">
    <location>
        <begin position="81"/>
        <end position="99"/>
    </location>
</feature>
<dbReference type="EMBL" id="BSTK01000005">
    <property type="protein sequence ID" value="GLY86026.1"/>
    <property type="molecule type" value="Genomic_DNA"/>
</dbReference>
<feature type="transmembrane region" description="Helical" evidence="1">
    <location>
        <begin position="50"/>
        <end position="75"/>
    </location>
</feature>
<feature type="transmembrane region" description="Helical" evidence="1">
    <location>
        <begin position="111"/>
        <end position="130"/>
    </location>
</feature>
<proteinExistence type="predicted"/>
<evidence type="ECO:0008006" key="4">
    <source>
        <dbReference type="Google" id="ProtNLM"/>
    </source>
</evidence>
<evidence type="ECO:0000313" key="3">
    <source>
        <dbReference type="Proteomes" id="UP001165074"/>
    </source>
</evidence>
<accession>A0A9W6S2F9</accession>
<organism evidence="2 3">
    <name type="scientific">Actinoallomurus iriomotensis</name>
    <dbReference type="NCBI Taxonomy" id="478107"/>
    <lineage>
        <taxon>Bacteria</taxon>
        <taxon>Bacillati</taxon>
        <taxon>Actinomycetota</taxon>
        <taxon>Actinomycetes</taxon>
        <taxon>Streptosporangiales</taxon>
        <taxon>Thermomonosporaceae</taxon>
        <taxon>Actinoallomurus</taxon>
    </lineage>
</organism>
<evidence type="ECO:0000256" key="1">
    <source>
        <dbReference type="SAM" id="Phobius"/>
    </source>
</evidence>
<dbReference type="Pfam" id="PF10935">
    <property type="entry name" value="DUF2637"/>
    <property type="match status" value="1"/>
</dbReference>
<reference evidence="2" key="1">
    <citation type="submission" date="2023-03" db="EMBL/GenBank/DDBJ databases">
        <title>Actinoallomurus iriomotensis NBRC 103684.</title>
        <authorList>
            <person name="Ichikawa N."/>
            <person name="Sato H."/>
            <person name="Tonouchi N."/>
        </authorList>
    </citation>
    <scope>NUCLEOTIDE SEQUENCE</scope>
    <source>
        <strain evidence="2">NBRC 103684</strain>
    </source>
</reference>
<keyword evidence="1" id="KW-0472">Membrane</keyword>
<keyword evidence="3" id="KW-1185">Reference proteome</keyword>